<name>A0A4V6CSJ5_9ACTN</name>
<proteinExistence type="predicted"/>
<gene>
    <name evidence="2" type="ORF">FDO65_01605</name>
</gene>
<feature type="compositionally biased region" description="Basic and acidic residues" evidence="1">
    <location>
        <begin position="90"/>
        <end position="101"/>
    </location>
</feature>
<evidence type="ECO:0000313" key="3">
    <source>
        <dbReference type="Proteomes" id="UP000306985"/>
    </source>
</evidence>
<dbReference type="AlphaFoldDB" id="A0A4V6CSJ5"/>
<evidence type="ECO:0000256" key="1">
    <source>
        <dbReference type="SAM" id="MobiDB-lite"/>
    </source>
</evidence>
<evidence type="ECO:0000313" key="2">
    <source>
        <dbReference type="EMBL" id="TKV60435.1"/>
    </source>
</evidence>
<feature type="region of interest" description="Disordered" evidence="1">
    <location>
        <begin position="80"/>
        <end position="108"/>
    </location>
</feature>
<accession>A0A4V6CSJ5</accession>
<dbReference type="Proteomes" id="UP000306985">
    <property type="component" value="Unassembled WGS sequence"/>
</dbReference>
<organism evidence="2 3">
    <name type="scientific">Nakamurella flava</name>
    <dbReference type="NCBI Taxonomy" id="2576308"/>
    <lineage>
        <taxon>Bacteria</taxon>
        <taxon>Bacillati</taxon>
        <taxon>Actinomycetota</taxon>
        <taxon>Actinomycetes</taxon>
        <taxon>Nakamurellales</taxon>
        <taxon>Nakamurellaceae</taxon>
        <taxon>Nakamurella</taxon>
    </lineage>
</organism>
<protein>
    <submittedName>
        <fullName evidence="2">Uncharacterized protein</fullName>
    </submittedName>
</protein>
<dbReference type="RefSeq" id="WP_137447739.1">
    <property type="nucleotide sequence ID" value="NZ_SZZH01000001.1"/>
</dbReference>
<reference evidence="2 3" key="1">
    <citation type="submission" date="2019-05" db="EMBL/GenBank/DDBJ databases">
        <title>Nakamurella sp. N5BH11, whole genome shotgun sequence.</title>
        <authorList>
            <person name="Tuo L."/>
        </authorList>
    </citation>
    <scope>NUCLEOTIDE SEQUENCE [LARGE SCALE GENOMIC DNA]</scope>
    <source>
        <strain evidence="2 3">N5BH11</strain>
    </source>
</reference>
<comment type="caution">
    <text evidence="2">The sequence shown here is derived from an EMBL/GenBank/DDBJ whole genome shotgun (WGS) entry which is preliminary data.</text>
</comment>
<dbReference type="EMBL" id="SZZH01000001">
    <property type="protein sequence ID" value="TKV60435.1"/>
    <property type="molecule type" value="Genomic_DNA"/>
</dbReference>
<sequence>MDPISSAVEWAQELAWGVVRLSMALDPAGRAALLVELATSVEEGAVRAPWPGPAAAITPRQEQVSLRLVVDAATEHAVTVGGLPEGDASAADHWRLHDHPPPGELPGP</sequence>
<keyword evidence="3" id="KW-1185">Reference proteome</keyword>